<gene>
    <name evidence="1" type="ORF">HPB50_014186</name>
</gene>
<protein>
    <submittedName>
        <fullName evidence="1">Uncharacterized protein</fullName>
    </submittedName>
</protein>
<organism evidence="1 2">
    <name type="scientific">Hyalomma asiaticum</name>
    <name type="common">Tick</name>
    <dbReference type="NCBI Taxonomy" id="266040"/>
    <lineage>
        <taxon>Eukaryota</taxon>
        <taxon>Metazoa</taxon>
        <taxon>Ecdysozoa</taxon>
        <taxon>Arthropoda</taxon>
        <taxon>Chelicerata</taxon>
        <taxon>Arachnida</taxon>
        <taxon>Acari</taxon>
        <taxon>Parasitiformes</taxon>
        <taxon>Ixodida</taxon>
        <taxon>Ixodoidea</taxon>
        <taxon>Ixodidae</taxon>
        <taxon>Hyalomminae</taxon>
        <taxon>Hyalomma</taxon>
    </lineage>
</organism>
<sequence>MQRTTILSRRQGGARGAGRKQMYVPPTLPYLGQAGGITMTSPSGPCGRLAADYLDLNSPPESVNREERCLASDPGTVAGVQGPRPGAIATMAVSGAR</sequence>
<proteinExistence type="predicted"/>
<dbReference type="EMBL" id="CM023488">
    <property type="protein sequence ID" value="KAH6924246.1"/>
    <property type="molecule type" value="Genomic_DNA"/>
</dbReference>
<comment type="caution">
    <text evidence="1">The sequence shown here is derived from an EMBL/GenBank/DDBJ whole genome shotgun (WGS) entry which is preliminary data.</text>
</comment>
<reference evidence="1" key="1">
    <citation type="submission" date="2020-05" db="EMBL/GenBank/DDBJ databases">
        <title>Large-scale comparative analyses of tick genomes elucidate their genetic diversity and vector capacities.</title>
        <authorList>
            <person name="Jia N."/>
            <person name="Wang J."/>
            <person name="Shi W."/>
            <person name="Du L."/>
            <person name="Sun Y."/>
            <person name="Zhan W."/>
            <person name="Jiang J."/>
            <person name="Wang Q."/>
            <person name="Zhang B."/>
            <person name="Ji P."/>
            <person name="Sakyi L.B."/>
            <person name="Cui X."/>
            <person name="Yuan T."/>
            <person name="Jiang B."/>
            <person name="Yang W."/>
            <person name="Lam T.T.-Y."/>
            <person name="Chang Q."/>
            <person name="Ding S."/>
            <person name="Wang X."/>
            <person name="Zhu J."/>
            <person name="Ruan X."/>
            <person name="Zhao L."/>
            <person name="Wei J."/>
            <person name="Que T."/>
            <person name="Du C."/>
            <person name="Cheng J."/>
            <person name="Dai P."/>
            <person name="Han X."/>
            <person name="Huang E."/>
            <person name="Gao Y."/>
            <person name="Liu J."/>
            <person name="Shao H."/>
            <person name="Ye R."/>
            <person name="Li L."/>
            <person name="Wei W."/>
            <person name="Wang X."/>
            <person name="Wang C."/>
            <person name="Yang T."/>
            <person name="Huo Q."/>
            <person name="Li W."/>
            <person name="Guo W."/>
            <person name="Chen H."/>
            <person name="Zhou L."/>
            <person name="Ni X."/>
            <person name="Tian J."/>
            <person name="Zhou Y."/>
            <person name="Sheng Y."/>
            <person name="Liu T."/>
            <person name="Pan Y."/>
            <person name="Xia L."/>
            <person name="Li J."/>
            <person name="Zhao F."/>
            <person name="Cao W."/>
        </authorList>
    </citation>
    <scope>NUCLEOTIDE SEQUENCE</scope>
    <source>
        <strain evidence="1">Hyas-2018</strain>
    </source>
</reference>
<dbReference type="Proteomes" id="UP000821845">
    <property type="component" value="Chromosome 8"/>
</dbReference>
<keyword evidence="2" id="KW-1185">Reference proteome</keyword>
<evidence type="ECO:0000313" key="1">
    <source>
        <dbReference type="EMBL" id="KAH6924246.1"/>
    </source>
</evidence>
<evidence type="ECO:0000313" key="2">
    <source>
        <dbReference type="Proteomes" id="UP000821845"/>
    </source>
</evidence>
<accession>A0ACB7RRB5</accession>
<name>A0ACB7RRB5_HYAAI</name>